<dbReference type="PANTHER" id="PTHR37326:SF2">
    <property type="entry name" value="SUCCINYLGLUTAMATE DESUCCINYLASE_ASPARTOACYLASE FAMILY PROTEIN"/>
    <property type="match status" value="1"/>
</dbReference>
<protein>
    <recommendedName>
        <fullName evidence="5">Succinylglutamate desuccinylase/Aspartoacylase catalytic domain-containing protein</fullName>
    </recommendedName>
</protein>
<dbReference type="STRING" id="558155.SAMN04487911_11928"/>
<evidence type="ECO:0000256" key="3">
    <source>
        <dbReference type="ARBA" id="ARBA00022801"/>
    </source>
</evidence>
<dbReference type="GO" id="GO:0016788">
    <property type="term" value="F:hydrolase activity, acting on ester bonds"/>
    <property type="evidence" value="ECO:0007669"/>
    <property type="project" value="InterPro"/>
</dbReference>
<organism evidence="6 7">
    <name type="scientific">Arenibacter nanhaiticus</name>
    <dbReference type="NCBI Taxonomy" id="558155"/>
    <lineage>
        <taxon>Bacteria</taxon>
        <taxon>Pseudomonadati</taxon>
        <taxon>Bacteroidota</taxon>
        <taxon>Flavobacteriia</taxon>
        <taxon>Flavobacteriales</taxon>
        <taxon>Flavobacteriaceae</taxon>
        <taxon>Arenibacter</taxon>
    </lineage>
</organism>
<accession>A0A1M6IV64</accession>
<keyword evidence="2" id="KW-0479">Metal-binding</keyword>
<dbReference type="SUPFAM" id="SSF53187">
    <property type="entry name" value="Zn-dependent exopeptidases"/>
    <property type="match status" value="1"/>
</dbReference>
<dbReference type="RefSeq" id="WP_245795556.1">
    <property type="nucleotide sequence ID" value="NZ_FQYX01000019.1"/>
</dbReference>
<dbReference type="AlphaFoldDB" id="A0A1M6IV64"/>
<dbReference type="EMBL" id="FQYX01000019">
    <property type="protein sequence ID" value="SHJ38219.1"/>
    <property type="molecule type" value="Genomic_DNA"/>
</dbReference>
<evidence type="ECO:0000313" key="6">
    <source>
        <dbReference type="EMBL" id="SHJ38219.1"/>
    </source>
</evidence>
<reference evidence="6 7" key="1">
    <citation type="submission" date="2016-11" db="EMBL/GenBank/DDBJ databases">
        <authorList>
            <person name="Jaros S."/>
            <person name="Januszkiewicz K."/>
            <person name="Wedrychowicz H."/>
        </authorList>
    </citation>
    <scope>NUCLEOTIDE SEQUENCE [LARGE SCALE GENOMIC DNA]</scope>
    <source>
        <strain evidence="6 7">CGMCC 1.8863</strain>
    </source>
</reference>
<evidence type="ECO:0000256" key="1">
    <source>
        <dbReference type="ARBA" id="ARBA00001947"/>
    </source>
</evidence>
<evidence type="ECO:0000259" key="5">
    <source>
        <dbReference type="Pfam" id="PF24827"/>
    </source>
</evidence>
<dbReference type="Pfam" id="PF24827">
    <property type="entry name" value="AstE_AspA_cat"/>
    <property type="match status" value="1"/>
</dbReference>
<dbReference type="Proteomes" id="UP000184231">
    <property type="component" value="Unassembled WGS sequence"/>
</dbReference>
<dbReference type="Gene3D" id="3.40.630.10">
    <property type="entry name" value="Zn peptidases"/>
    <property type="match status" value="1"/>
</dbReference>
<proteinExistence type="predicted"/>
<dbReference type="GO" id="GO:0046872">
    <property type="term" value="F:metal ion binding"/>
    <property type="evidence" value="ECO:0007669"/>
    <property type="project" value="UniProtKB-KW"/>
</dbReference>
<dbReference type="InterPro" id="IPR053138">
    <property type="entry name" value="N-alpha-Ac-DABA_deacetylase"/>
</dbReference>
<dbReference type="CDD" id="cd06251">
    <property type="entry name" value="M14_ASTE_ASPA-like"/>
    <property type="match status" value="1"/>
</dbReference>
<evidence type="ECO:0000256" key="2">
    <source>
        <dbReference type="ARBA" id="ARBA00022723"/>
    </source>
</evidence>
<dbReference type="InterPro" id="IPR043795">
    <property type="entry name" value="N-alpha-Ac-DABA-like"/>
</dbReference>
<feature type="domain" description="Succinylglutamate desuccinylase/Aspartoacylase catalytic" evidence="5">
    <location>
        <begin position="58"/>
        <end position="238"/>
    </location>
</feature>
<keyword evidence="3" id="KW-0378">Hydrolase</keyword>
<evidence type="ECO:0000256" key="4">
    <source>
        <dbReference type="ARBA" id="ARBA00022833"/>
    </source>
</evidence>
<dbReference type="GO" id="GO:0016811">
    <property type="term" value="F:hydrolase activity, acting on carbon-nitrogen (but not peptide) bonds, in linear amides"/>
    <property type="evidence" value="ECO:0007669"/>
    <property type="project" value="InterPro"/>
</dbReference>
<name>A0A1M6IV64_9FLAO</name>
<sequence>MLKDSQLTKRKEMPNSKFELLGQTVSPGKGLLLSLDIAKLHTGTKIEVPIIVQRGKKPGPVLLITGGIHGNEVNGVEIVRQLISKKYNRPLCGTVICMPVVNIFGFLNQTRQFPDGRDLNRVFPGSPRGSLASRFAYHIMKEIAPMVDYCIDYHTGADSRFNAPQTRINKDDEESMELAKVFGAPFVMLANTREKSFREALAKMGKKVLLFEGGKSLDIDKGVTQNGIAGALRVMDHLGMRDFTQELGLMEAKAKNPVTIKKSQWVRAKYSGMFHPYIALGSKVKKGDVLGSVSDPFGNFERSIKAVNDGYIICINQSPIVNQGDAIFHISQE</sequence>
<keyword evidence="7" id="KW-1185">Reference proteome</keyword>
<dbReference type="PIRSF" id="PIRSF039012">
    <property type="entry name" value="ASP"/>
    <property type="match status" value="1"/>
</dbReference>
<keyword evidence="4" id="KW-0862">Zinc</keyword>
<gene>
    <name evidence="6" type="ORF">SAMN04487911_11928</name>
</gene>
<evidence type="ECO:0000313" key="7">
    <source>
        <dbReference type="Proteomes" id="UP000184231"/>
    </source>
</evidence>
<comment type="cofactor">
    <cofactor evidence="1">
        <name>Zn(2+)</name>
        <dbReference type="ChEBI" id="CHEBI:29105"/>
    </cofactor>
</comment>
<dbReference type="PANTHER" id="PTHR37326">
    <property type="entry name" value="BLL3975 PROTEIN"/>
    <property type="match status" value="1"/>
</dbReference>
<dbReference type="InterPro" id="IPR055438">
    <property type="entry name" value="AstE_AspA_cat"/>
</dbReference>